<dbReference type="HOGENOM" id="CLU_036113_1_0_1"/>
<gene>
    <name evidence="1" type="ORF">HMPREF1541_05969</name>
</gene>
<dbReference type="GeneID" id="19973308"/>
<reference evidence="1 2" key="1">
    <citation type="submission" date="2013-03" db="EMBL/GenBank/DDBJ databases">
        <title>The Genome Sequence of Phialophora europaea CBS 101466.</title>
        <authorList>
            <consortium name="The Broad Institute Genomics Platform"/>
            <person name="Cuomo C."/>
            <person name="de Hoog S."/>
            <person name="Gorbushina A."/>
            <person name="Walker B."/>
            <person name="Young S.K."/>
            <person name="Zeng Q."/>
            <person name="Gargeya S."/>
            <person name="Fitzgerald M."/>
            <person name="Haas B."/>
            <person name="Abouelleil A."/>
            <person name="Allen A.W."/>
            <person name="Alvarado L."/>
            <person name="Arachchi H.M."/>
            <person name="Berlin A.M."/>
            <person name="Chapman S.B."/>
            <person name="Gainer-Dewar J."/>
            <person name="Goldberg J."/>
            <person name="Griggs A."/>
            <person name="Gujja S."/>
            <person name="Hansen M."/>
            <person name="Howarth C."/>
            <person name="Imamovic A."/>
            <person name="Ireland A."/>
            <person name="Larimer J."/>
            <person name="McCowan C."/>
            <person name="Murphy C."/>
            <person name="Pearson M."/>
            <person name="Poon T.W."/>
            <person name="Priest M."/>
            <person name="Roberts A."/>
            <person name="Saif S."/>
            <person name="Shea T."/>
            <person name="Sisk P."/>
            <person name="Sykes S."/>
            <person name="Wortman J."/>
            <person name="Nusbaum C."/>
            <person name="Birren B."/>
        </authorList>
    </citation>
    <scope>NUCLEOTIDE SEQUENCE [LARGE SCALE GENOMIC DNA]</scope>
    <source>
        <strain evidence="1 2">CBS 101466</strain>
    </source>
</reference>
<dbReference type="eggNOG" id="ENOG502SQEW">
    <property type="taxonomic scope" value="Eukaryota"/>
</dbReference>
<dbReference type="AlphaFoldDB" id="W2RVD9"/>
<sequence length="389" mass="42935">MASPIIASSTDSSLDDLCRAAFDGEPWQCTPELVRNFYRSFHRFLLGPSFASALRRVSQRAFYSSPPLLFDVYRAIADTMQDARESVGAPNEASIARGTSSLERLRTVDIAGEDDALAILALGQTLAAHDLLTNCNGCVLIMRYSLSCAEPWYGRLARDASLDPITTSTVFWDIVCCLVRGQMPVVKPQVREEGAVDRLAGLCTTMLPILYDLAVALNKASAARTGGAEAETTSFRNIEAMLRAWTPTPPENFDKRYTEVERLRMRAQASMYRSAALLVAHRAMHEFGTADDIARAHANHILHELSTHEELLGPDLCLRHIGFPLFTVAVEVPELSSSLLHKIDLLDVAPTARQQMGALVDYVWAQRNSGFRGYLHQLVQRGPTFVAVP</sequence>
<dbReference type="EMBL" id="KB822721">
    <property type="protein sequence ID" value="ETN39743.1"/>
    <property type="molecule type" value="Genomic_DNA"/>
</dbReference>
<dbReference type="Proteomes" id="UP000030752">
    <property type="component" value="Unassembled WGS sequence"/>
</dbReference>
<dbReference type="VEuPathDB" id="FungiDB:HMPREF1541_05969"/>
<dbReference type="InParanoid" id="W2RVD9"/>
<protein>
    <submittedName>
        <fullName evidence="1">Uncharacterized protein</fullName>
    </submittedName>
</protein>
<dbReference type="RefSeq" id="XP_008718528.1">
    <property type="nucleotide sequence ID" value="XM_008720306.1"/>
</dbReference>
<evidence type="ECO:0000313" key="2">
    <source>
        <dbReference type="Proteomes" id="UP000030752"/>
    </source>
</evidence>
<proteinExistence type="predicted"/>
<name>W2RVD9_CYPE1</name>
<dbReference type="STRING" id="1220924.W2RVD9"/>
<organism evidence="1 2">
    <name type="scientific">Cyphellophora europaea (strain CBS 101466)</name>
    <name type="common">Phialophora europaea</name>
    <dbReference type="NCBI Taxonomy" id="1220924"/>
    <lineage>
        <taxon>Eukaryota</taxon>
        <taxon>Fungi</taxon>
        <taxon>Dikarya</taxon>
        <taxon>Ascomycota</taxon>
        <taxon>Pezizomycotina</taxon>
        <taxon>Eurotiomycetes</taxon>
        <taxon>Chaetothyriomycetidae</taxon>
        <taxon>Chaetothyriales</taxon>
        <taxon>Cyphellophoraceae</taxon>
        <taxon>Cyphellophora</taxon>
    </lineage>
</organism>
<accession>W2RVD9</accession>
<evidence type="ECO:0000313" key="1">
    <source>
        <dbReference type="EMBL" id="ETN39743.1"/>
    </source>
</evidence>
<dbReference type="OrthoDB" id="4137815at2759"/>
<keyword evidence="2" id="KW-1185">Reference proteome</keyword>